<proteinExistence type="inferred from homology"/>
<keyword evidence="5" id="KW-0862">Zinc</keyword>
<dbReference type="InterPro" id="IPR051399">
    <property type="entry name" value="RNA-guided_DNA_endo/Transpos"/>
</dbReference>
<dbReference type="NCBIfam" id="NF040570">
    <property type="entry name" value="guided_TnpB"/>
    <property type="match status" value="1"/>
</dbReference>
<dbReference type="Pfam" id="PF01385">
    <property type="entry name" value="OrfB_IS605"/>
    <property type="match status" value="1"/>
</dbReference>
<name>A0A1Q6DV07_METT1</name>
<comment type="similarity">
    <text evidence="1">In the C-terminal section; belongs to the transposase 35 family.</text>
</comment>
<dbReference type="Proteomes" id="UP000185744">
    <property type="component" value="Unassembled WGS sequence"/>
</dbReference>
<keyword evidence="7" id="KW-0233">DNA recombination</keyword>
<evidence type="ECO:0000259" key="10">
    <source>
        <dbReference type="Pfam" id="PF07282"/>
    </source>
</evidence>
<keyword evidence="6" id="KW-0238">DNA-binding</keyword>
<gene>
    <name evidence="12" type="ORF">BTN85_0695</name>
</gene>
<dbReference type="PANTHER" id="PTHR30405">
    <property type="entry name" value="TRANSPOSASE"/>
    <property type="match status" value="1"/>
</dbReference>
<dbReference type="EMBL" id="MSDW01000001">
    <property type="protein sequence ID" value="OKY78209.1"/>
    <property type="molecule type" value="Genomic_DNA"/>
</dbReference>
<evidence type="ECO:0000256" key="2">
    <source>
        <dbReference type="ARBA" id="ARBA00011044"/>
    </source>
</evidence>
<feature type="region of interest" description="Disordered" evidence="8">
    <location>
        <begin position="209"/>
        <end position="232"/>
    </location>
</feature>
<dbReference type="PANTHER" id="PTHR30405:SF25">
    <property type="entry name" value="RNA-GUIDED DNA ENDONUCLEASE INSQ-RELATED"/>
    <property type="match status" value="1"/>
</dbReference>
<feature type="compositionally biased region" description="Basic and acidic residues" evidence="8">
    <location>
        <begin position="209"/>
        <end position="221"/>
    </location>
</feature>
<evidence type="ECO:0000313" key="12">
    <source>
        <dbReference type="EMBL" id="OKY78209.1"/>
    </source>
</evidence>
<keyword evidence="13" id="KW-1185">Reference proteome</keyword>
<dbReference type="NCBIfam" id="TIGR01766">
    <property type="entry name" value="IS200/IS605 family accessory protein TnpB-like domain"/>
    <property type="match status" value="1"/>
</dbReference>
<evidence type="ECO:0000256" key="4">
    <source>
        <dbReference type="ARBA" id="ARBA00022723"/>
    </source>
</evidence>
<sequence length="400" mass="46241">MITYKFRLYPSNEQKEKLEETLDLCRWTYNHFLEKLNECEEVPSRYELQKELPKLKEEKPGLKQVHSKVLQMTLKKLYNNLKALSESKKNGYKVGKLRYKGKGWYKTFTYNQSGYKIKETNTRKNLLKLSKIGEIPIRMHRKVKGEIKNIVVKREQTGKWFASIVTDFQKDLSSGEGVVAIDLNTTNYLTDSNGLVIENPKYLEEKEERLRKEKQKLDRKQKGSNNYEKQRRRVAKKYEELRNARKDFLHKLSRAYVENYDTIILEDLSISDMCEDSFFAKSNLDTSWGKFKDYLKYKAESAGTEIILVNPENTTQICSNCGEKVSKNIWDREHKCPNCGFSTTRDHNSSLNILKKGLDSLGMGQAEVTPVDTGTSTDTNFVSASSVVESGSPLHTEAEA</sequence>
<evidence type="ECO:0000313" key="13">
    <source>
        <dbReference type="Proteomes" id="UP000185744"/>
    </source>
</evidence>
<evidence type="ECO:0000259" key="11">
    <source>
        <dbReference type="Pfam" id="PF12323"/>
    </source>
</evidence>
<dbReference type="Pfam" id="PF07282">
    <property type="entry name" value="Cas12f1-like_TNB"/>
    <property type="match status" value="1"/>
</dbReference>
<dbReference type="Pfam" id="PF12323">
    <property type="entry name" value="HTH_OrfB_IS605"/>
    <property type="match status" value="1"/>
</dbReference>
<dbReference type="GO" id="GO:0003677">
    <property type="term" value="F:DNA binding"/>
    <property type="evidence" value="ECO:0007669"/>
    <property type="project" value="UniProtKB-KW"/>
</dbReference>
<comment type="similarity">
    <text evidence="2">In the N-terminal section; belongs to the transposase 2 family.</text>
</comment>
<evidence type="ECO:0000256" key="1">
    <source>
        <dbReference type="ARBA" id="ARBA00008761"/>
    </source>
</evidence>
<evidence type="ECO:0000256" key="7">
    <source>
        <dbReference type="ARBA" id="ARBA00023172"/>
    </source>
</evidence>
<keyword evidence="4" id="KW-0479">Metal-binding</keyword>
<evidence type="ECO:0000256" key="3">
    <source>
        <dbReference type="ARBA" id="ARBA00022578"/>
    </source>
</evidence>
<dbReference type="GO" id="GO:0032196">
    <property type="term" value="P:transposition"/>
    <property type="evidence" value="ECO:0007669"/>
    <property type="project" value="UniProtKB-KW"/>
</dbReference>
<reference evidence="12" key="1">
    <citation type="submission" date="2016-12" db="EMBL/GenBank/DDBJ databases">
        <title>Discovery of methanogenic haloarchaea.</title>
        <authorList>
            <person name="Sorokin D.Y."/>
            <person name="Makarova K.S."/>
            <person name="Abbas B."/>
            <person name="Ferrer M."/>
            <person name="Golyshin P.N."/>
        </authorList>
    </citation>
    <scope>NUCLEOTIDE SEQUENCE [LARGE SCALE GENOMIC DNA]</scope>
    <source>
        <strain evidence="12">HMET1</strain>
    </source>
</reference>
<feature type="domain" description="Cas12f1-like TNB" evidence="10">
    <location>
        <begin position="288"/>
        <end position="353"/>
    </location>
</feature>
<protein>
    <submittedName>
        <fullName evidence="12">IS605 OrfB-like transposable element containing RNAse H-like and Zn finger domain</fullName>
    </submittedName>
</protein>
<dbReference type="STRING" id="1903181.BTN85_0695"/>
<dbReference type="InterPro" id="IPR001959">
    <property type="entry name" value="Transposase"/>
</dbReference>
<feature type="domain" description="Probable transposase IS891/IS1136/IS1341" evidence="9">
    <location>
        <begin position="174"/>
        <end position="274"/>
    </location>
</feature>
<accession>A0A1Q6DV07</accession>
<dbReference type="AlphaFoldDB" id="A0A1Q6DV07"/>
<evidence type="ECO:0000259" key="9">
    <source>
        <dbReference type="Pfam" id="PF01385"/>
    </source>
</evidence>
<dbReference type="InterPro" id="IPR021027">
    <property type="entry name" value="Transposase_put_HTH"/>
</dbReference>
<keyword evidence="3" id="KW-0815">Transposition</keyword>
<dbReference type="InterPro" id="IPR010095">
    <property type="entry name" value="Cas12f1-like_TNB"/>
</dbReference>
<comment type="caution">
    <text evidence="12">The sequence shown here is derived from an EMBL/GenBank/DDBJ whole genome shotgun (WGS) entry which is preliminary data.</text>
</comment>
<dbReference type="GO" id="GO:0046872">
    <property type="term" value="F:metal ion binding"/>
    <property type="evidence" value="ECO:0007669"/>
    <property type="project" value="UniProtKB-KW"/>
</dbReference>
<dbReference type="GO" id="GO:0006310">
    <property type="term" value="P:DNA recombination"/>
    <property type="evidence" value="ECO:0007669"/>
    <property type="project" value="UniProtKB-KW"/>
</dbReference>
<evidence type="ECO:0000256" key="6">
    <source>
        <dbReference type="ARBA" id="ARBA00023125"/>
    </source>
</evidence>
<organism evidence="12 13">
    <name type="scientific">Methanohalarchaeum thermophilum</name>
    <dbReference type="NCBI Taxonomy" id="1903181"/>
    <lineage>
        <taxon>Archaea</taxon>
        <taxon>Methanobacteriati</taxon>
        <taxon>Methanobacteriota</taxon>
        <taxon>Methanonatronarchaeia</taxon>
        <taxon>Methanonatronarchaeales</taxon>
        <taxon>Methanonatronarchaeaceae</taxon>
        <taxon>Candidatus Methanohalarchaeum</taxon>
    </lineage>
</organism>
<dbReference type="InParanoid" id="A0A1Q6DV07"/>
<evidence type="ECO:0000256" key="5">
    <source>
        <dbReference type="ARBA" id="ARBA00022833"/>
    </source>
</evidence>
<feature type="domain" description="Transposase putative helix-turn-helix" evidence="11">
    <location>
        <begin position="2"/>
        <end position="37"/>
    </location>
</feature>
<evidence type="ECO:0000256" key="8">
    <source>
        <dbReference type="SAM" id="MobiDB-lite"/>
    </source>
</evidence>